<evidence type="ECO:0000313" key="1">
    <source>
        <dbReference type="EMBL" id="PWN56191.1"/>
    </source>
</evidence>
<sequence>MADVVDRAQVLQDLHLHQALSNRCSPAQRVLVCGDCGGRNDRPDYAICSDCLLDRQTEPGEEA</sequence>
<dbReference type="EMBL" id="QEQK01000006">
    <property type="protein sequence ID" value="PWN56191.1"/>
    <property type="molecule type" value="Genomic_DNA"/>
</dbReference>
<comment type="caution">
    <text evidence="1">The sequence shown here is derived from an EMBL/GenBank/DDBJ whole genome shotgun (WGS) entry which is preliminary data.</text>
</comment>
<accession>A0A363UL91</accession>
<organism evidence="1 2">
    <name type="scientific">Abyssibacter profundi</name>
    <dbReference type="NCBI Taxonomy" id="2182787"/>
    <lineage>
        <taxon>Bacteria</taxon>
        <taxon>Pseudomonadati</taxon>
        <taxon>Pseudomonadota</taxon>
        <taxon>Gammaproteobacteria</taxon>
        <taxon>Chromatiales</taxon>
        <taxon>Oceanococcaceae</taxon>
        <taxon>Abyssibacter</taxon>
    </lineage>
</organism>
<keyword evidence="2" id="KW-1185">Reference proteome</keyword>
<proteinExistence type="predicted"/>
<reference evidence="1 2" key="1">
    <citation type="submission" date="2018-05" db="EMBL/GenBank/DDBJ databases">
        <title>Abyssibacter profundi OUC007T gen. nov., sp. nov, a marine bacterium isolated from seawater of the Mariana Trench.</title>
        <authorList>
            <person name="Zhou S."/>
        </authorList>
    </citation>
    <scope>NUCLEOTIDE SEQUENCE [LARGE SCALE GENOMIC DNA]</scope>
    <source>
        <strain evidence="1 2">OUC007</strain>
    </source>
</reference>
<gene>
    <name evidence="1" type="ORF">DEH80_07920</name>
</gene>
<dbReference type="Proteomes" id="UP000251800">
    <property type="component" value="Unassembled WGS sequence"/>
</dbReference>
<dbReference type="AlphaFoldDB" id="A0A363UL91"/>
<name>A0A363UL91_9GAMM</name>
<protein>
    <submittedName>
        <fullName evidence="1">Uncharacterized protein</fullName>
    </submittedName>
</protein>
<evidence type="ECO:0000313" key="2">
    <source>
        <dbReference type="Proteomes" id="UP000251800"/>
    </source>
</evidence>